<evidence type="ECO:0000256" key="5">
    <source>
        <dbReference type="ARBA" id="ARBA00022967"/>
    </source>
</evidence>
<dbReference type="InterPro" id="IPR047641">
    <property type="entry name" value="ABC_transpr_MalK/UgpC-like"/>
</dbReference>
<sequence>MASIEFVKVTKSFDKHDVIKDLDLKIEDGKFTVLVGPSGCGKTTLLRMIAGIDPQTSGSVLINGKDVTKIPPGQRGVAMVFQNYAIYPTMSVRENIEFGLKNNKVPKAERTRLVESISATVGLTEYLDRKPSTLSGGQRQRVALARAMVKQPSVFLMDEPLSNLDAKLRVQMRIELIELHKKLGTTFVYVTHDQVEAMSMADTIVLMNKGLIQQEAPPEIMYQKPSNKFAAEFIGVPPMNIDDLGVEGIKFGFRPESAVLSNEPSGQHFSIRGVIATREMLGSETVYQVKYKNSSYMIKCIEDNFTVDQDAYLEVAPNKMFFFEPDGNRIGEEDARFNNYLEALRRG</sequence>
<dbReference type="Pfam" id="PF00005">
    <property type="entry name" value="ABC_tran"/>
    <property type="match status" value="1"/>
</dbReference>
<dbReference type="PROSITE" id="PS00211">
    <property type="entry name" value="ABC_TRANSPORTER_1"/>
    <property type="match status" value="1"/>
</dbReference>
<dbReference type="InterPro" id="IPR027417">
    <property type="entry name" value="P-loop_NTPase"/>
</dbReference>
<dbReference type="GO" id="GO:0005524">
    <property type="term" value="F:ATP binding"/>
    <property type="evidence" value="ECO:0007669"/>
    <property type="project" value="UniProtKB-KW"/>
</dbReference>
<evidence type="ECO:0000313" key="8">
    <source>
        <dbReference type="EMBL" id="GGD73061.1"/>
    </source>
</evidence>
<dbReference type="Proteomes" id="UP000612456">
    <property type="component" value="Unassembled WGS sequence"/>
</dbReference>
<evidence type="ECO:0000256" key="2">
    <source>
        <dbReference type="ARBA" id="ARBA00022475"/>
    </source>
</evidence>
<dbReference type="CDD" id="cd03301">
    <property type="entry name" value="ABC_MalK_N"/>
    <property type="match status" value="1"/>
</dbReference>
<dbReference type="AlphaFoldDB" id="A0A917DUS9"/>
<keyword evidence="2" id="KW-1003">Cell membrane</keyword>
<dbReference type="Gene3D" id="2.40.50.100">
    <property type="match status" value="1"/>
</dbReference>
<dbReference type="PANTHER" id="PTHR43875">
    <property type="entry name" value="MALTODEXTRIN IMPORT ATP-BINDING PROTEIN MSMX"/>
    <property type="match status" value="1"/>
</dbReference>
<organism evidence="8 9">
    <name type="scientific">Paenibacillus nasutitermitis</name>
    <dbReference type="NCBI Taxonomy" id="1652958"/>
    <lineage>
        <taxon>Bacteria</taxon>
        <taxon>Bacillati</taxon>
        <taxon>Bacillota</taxon>
        <taxon>Bacilli</taxon>
        <taxon>Bacillales</taxon>
        <taxon>Paenibacillaceae</taxon>
        <taxon>Paenibacillus</taxon>
    </lineage>
</organism>
<evidence type="ECO:0000256" key="1">
    <source>
        <dbReference type="ARBA" id="ARBA00022448"/>
    </source>
</evidence>
<dbReference type="InterPro" id="IPR003593">
    <property type="entry name" value="AAA+_ATPase"/>
</dbReference>
<comment type="caution">
    <text evidence="8">The sequence shown here is derived from an EMBL/GenBank/DDBJ whole genome shotgun (WGS) entry which is preliminary data.</text>
</comment>
<evidence type="ECO:0000256" key="4">
    <source>
        <dbReference type="ARBA" id="ARBA00022840"/>
    </source>
</evidence>
<evidence type="ECO:0000259" key="7">
    <source>
        <dbReference type="PROSITE" id="PS50893"/>
    </source>
</evidence>
<dbReference type="PANTHER" id="PTHR43875:SF15">
    <property type="entry name" value="TREHALOSE IMPORT ATP-BINDING PROTEIN SUGC"/>
    <property type="match status" value="1"/>
</dbReference>
<dbReference type="Gene3D" id="2.40.50.140">
    <property type="entry name" value="Nucleic acid-binding proteins"/>
    <property type="match status" value="1"/>
</dbReference>
<evidence type="ECO:0000256" key="3">
    <source>
        <dbReference type="ARBA" id="ARBA00022741"/>
    </source>
</evidence>
<dbReference type="SUPFAM" id="SSF50331">
    <property type="entry name" value="MOP-like"/>
    <property type="match status" value="1"/>
</dbReference>
<dbReference type="GO" id="GO:0055052">
    <property type="term" value="C:ATP-binding cassette (ABC) transporter complex, substrate-binding subunit-containing"/>
    <property type="evidence" value="ECO:0007669"/>
    <property type="project" value="TreeGrafter"/>
</dbReference>
<dbReference type="GO" id="GO:0016887">
    <property type="term" value="F:ATP hydrolysis activity"/>
    <property type="evidence" value="ECO:0007669"/>
    <property type="project" value="InterPro"/>
</dbReference>
<keyword evidence="1" id="KW-0813">Transport</keyword>
<feature type="domain" description="ABC transporter" evidence="7">
    <location>
        <begin position="4"/>
        <end position="234"/>
    </location>
</feature>
<dbReference type="InterPro" id="IPR017871">
    <property type="entry name" value="ABC_transporter-like_CS"/>
</dbReference>
<dbReference type="EMBL" id="BMHP01000002">
    <property type="protein sequence ID" value="GGD73061.1"/>
    <property type="molecule type" value="Genomic_DNA"/>
</dbReference>
<proteinExistence type="predicted"/>
<gene>
    <name evidence="8" type="ORF">GCM10010911_33640</name>
</gene>
<dbReference type="InterPro" id="IPR012340">
    <property type="entry name" value="NA-bd_OB-fold"/>
</dbReference>
<dbReference type="PROSITE" id="PS50893">
    <property type="entry name" value="ABC_TRANSPORTER_2"/>
    <property type="match status" value="1"/>
</dbReference>
<reference evidence="8" key="2">
    <citation type="submission" date="2020-09" db="EMBL/GenBank/DDBJ databases">
        <authorList>
            <person name="Sun Q."/>
            <person name="Zhou Y."/>
        </authorList>
    </citation>
    <scope>NUCLEOTIDE SEQUENCE</scope>
    <source>
        <strain evidence="8">CGMCC 1.15178</strain>
    </source>
</reference>
<dbReference type="SUPFAM" id="SSF52540">
    <property type="entry name" value="P-loop containing nucleoside triphosphate hydrolases"/>
    <property type="match status" value="1"/>
</dbReference>
<dbReference type="InterPro" id="IPR003439">
    <property type="entry name" value="ABC_transporter-like_ATP-bd"/>
</dbReference>
<keyword evidence="3" id="KW-0547">Nucleotide-binding</keyword>
<keyword evidence="4 8" id="KW-0067">ATP-binding</keyword>
<evidence type="ECO:0000313" key="9">
    <source>
        <dbReference type="Proteomes" id="UP000612456"/>
    </source>
</evidence>
<protein>
    <submittedName>
        <fullName evidence="8">ABC transporter ATP-binding protein</fullName>
    </submittedName>
</protein>
<evidence type="ECO:0000256" key="6">
    <source>
        <dbReference type="ARBA" id="ARBA00023136"/>
    </source>
</evidence>
<dbReference type="SMART" id="SM00382">
    <property type="entry name" value="AAA"/>
    <property type="match status" value="1"/>
</dbReference>
<dbReference type="Gene3D" id="3.40.50.300">
    <property type="entry name" value="P-loop containing nucleotide triphosphate hydrolases"/>
    <property type="match status" value="1"/>
</dbReference>
<dbReference type="FunFam" id="3.40.50.300:FF:000042">
    <property type="entry name" value="Maltose/maltodextrin ABC transporter, ATP-binding protein"/>
    <property type="match status" value="1"/>
</dbReference>
<keyword evidence="9" id="KW-1185">Reference proteome</keyword>
<keyword evidence="6" id="KW-0472">Membrane</keyword>
<accession>A0A917DUS9</accession>
<dbReference type="RefSeq" id="WP_188993068.1">
    <property type="nucleotide sequence ID" value="NZ_BMHP01000002.1"/>
</dbReference>
<dbReference type="GO" id="GO:0008643">
    <property type="term" value="P:carbohydrate transport"/>
    <property type="evidence" value="ECO:0007669"/>
    <property type="project" value="InterPro"/>
</dbReference>
<dbReference type="InterPro" id="IPR015855">
    <property type="entry name" value="ABC_transpr_MalK-like"/>
</dbReference>
<reference evidence="8" key="1">
    <citation type="journal article" date="2014" name="Int. J. Syst. Evol. Microbiol.">
        <title>Complete genome sequence of Corynebacterium casei LMG S-19264T (=DSM 44701T), isolated from a smear-ripened cheese.</title>
        <authorList>
            <consortium name="US DOE Joint Genome Institute (JGI-PGF)"/>
            <person name="Walter F."/>
            <person name="Albersmeier A."/>
            <person name="Kalinowski J."/>
            <person name="Ruckert C."/>
        </authorList>
    </citation>
    <scope>NUCLEOTIDE SEQUENCE</scope>
    <source>
        <strain evidence="8">CGMCC 1.15178</strain>
    </source>
</reference>
<name>A0A917DUS9_9BACL</name>
<dbReference type="InterPro" id="IPR008995">
    <property type="entry name" value="Mo/tungstate-bd_C_term_dom"/>
</dbReference>
<keyword evidence="5" id="KW-1278">Translocase</keyword>
<dbReference type="GO" id="GO:0140359">
    <property type="term" value="F:ABC-type transporter activity"/>
    <property type="evidence" value="ECO:0007669"/>
    <property type="project" value="InterPro"/>
</dbReference>